<dbReference type="EMBL" id="JAATVY010000010">
    <property type="protein sequence ID" value="NJC71279.1"/>
    <property type="molecule type" value="Genomic_DNA"/>
</dbReference>
<organism evidence="10 11">
    <name type="scientific">Planosporangium thailandense</name>
    <dbReference type="NCBI Taxonomy" id="765197"/>
    <lineage>
        <taxon>Bacteria</taxon>
        <taxon>Bacillati</taxon>
        <taxon>Actinomycetota</taxon>
        <taxon>Actinomycetes</taxon>
        <taxon>Micromonosporales</taxon>
        <taxon>Micromonosporaceae</taxon>
        <taxon>Planosporangium</taxon>
    </lineage>
</organism>
<dbReference type="PRINTS" id="PR01806">
    <property type="entry name" value="VIRFACTRMVIN"/>
</dbReference>
<proteinExistence type="predicted"/>
<dbReference type="InterPro" id="IPR051050">
    <property type="entry name" value="Lipid_II_flippase_MurJ/MviN"/>
</dbReference>
<evidence type="ECO:0000256" key="1">
    <source>
        <dbReference type="ARBA" id="ARBA00004651"/>
    </source>
</evidence>
<feature type="region of interest" description="Disordered" evidence="8">
    <location>
        <begin position="549"/>
        <end position="570"/>
    </location>
</feature>
<keyword evidence="5" id="KW-0573">Peptidoglycan synthesis</keyword>
<evidence type="ECO:0000256" key="6">
    <source>
        <dbReference type="ARBA" id="ARBA00022989"/>
    </source>
</evidence>
<keyword evidence="3 9" id="KW-0812">Transmembrane</keyword>
<feature type="transmembrane region" description="Helical" evidence="9">
    <location>
        <begin position="147"/>
        <end position="171"/>
    </location>
</feature>
<feature type="transmembrane region" description="Helical" evidence="9">
    <location>
        <begin position="104"/>
        <end position="127"/>
    </location>
</feature>
<dbReference type="Proteomes" id="UP000722989">
    <property type="component" value="Unassembled WGS sequence"/>
</dbReference>
<evidence type="ECO:0000256" key="5">
    <source>
        <dbReference type="ARBA" id="ARBA00022984"/>
    </source>
</evidence>
<gene>
    <name evidence="10" type="ORF">HC031_16385</name>
</gene>
<evidence type="ECO:0000313" key="10">
    <source>
        <dbReference type="EMBL" id="NJC71279.1"/>
    </source>
</evidence>
<keyword evidence="2" id="KW-1003">Cell membrane</keyword>
<dbReference type="PANTHER" id="PTHR47019">
    <property type="entry name" value="LIPID II FLIPPASE MURJ"/>
    <property type="match status" value="1"/>
</dbReference>
<dbReference type="PANTHER" id="PTHR47019:SF1">
    <property type="entry name" value="LIPID II FLIPPASE MURJ"/>
    <property type="match status" value="1"/>
</dbReference>
<feature type="transmembrane region" description="Helical" evidence="9">
    <location>
        <begin position="417"/>
        <end position="435"/>
    </location>
</feature>
<evidence type="ECO:0000256" key="7">
    <source>
        <dbReference type="ARBA" id="ARBA00023136"/>
    </source>
</evidence>
<name>A0ABX0XYX7_9ACTN</name>
<sequence length="570" mass="59165">MSASPRASRADRDPDSDGDALTKNSLAVVCWTMVSRTSGFVRVAVIAAVLGPTYIGNIFQATNSLPNLAYAALTGSLFSNLLVPPLVRHLDTGDRRAAVRLSRAFLSVALVVFTVVAAVIVLAGPLVMRMLSVGVPDAAAAMSQRRIGYVFLVMFMPQLLMYMVIGTAGAVMNAHGRFALAAGAPTIENVGIIATMAAAALIYGTHHALAAPETGQLLLLGLGTTSAVALHAAAQWWGARRVGVTLYPGRGWREPELRSVMRRALPSFGYSALDIVQPFGAIIVANRVPGGVVAFQFAYNLYALPYALGTRPVAAALLPSLSRRYHAREDRPFRDELVRGSSLAAFLAVPAAVAFVVLAMPIAAAVTFGHMATAQGHVLLAVSIAALGPGIVGGAALVLGTYACYARDDAITPFRAVLLRAGVAAAGMGLAFAVPVGGGTLFVLGLTIAVAEVVGGGWLAVKLRRRLPSGGTPLLRPLLRTVTASMLMAGPAYLVAVELPALLPAASGRIPTVVALVAGAGVFLVVHALWRSPELALLTAGLRQLATSRRPHRSAHGGVGDLNDRSEVAT</sequence>
<feature type="transmembrane region" description="Helical" evidence="9">
    <location>
        <begin position="40"/>
        <end position="59"/>
    </location>
</feature>
<keyword evidence="6 9" id="KW-1133">Transmembrane helix</keyword>
<feature type="transmembrane region" description="Helical" evidence="9">
    <location>
        <begin position="441"/>
        <end position="461"/>
    </location>
</feature>
<evidence type="ECO:0008006" key="12">
    <source>
        <dbReference type="Google" id="ProtNLM"/>
    </source>
</evidence>
<feature type="transmembrane region" description="Helical" evidence="9">
    <location>
        <begin position="215"/>
        <end position="234"/>
    </location>
</feature>
<accession>A0ABX0XYX7</accession>
<feature type="transmembrane region" description="Helical" evidence="9">
    <location>
        <begin position="178"/>
        <end position="203"/>
    </location>
</feature>
<dbReference type="InterPro" id="IPR004268">
    <property type="entry name" value="MurJ"/>
</dbReference>
<protein>
    <recommendedName>
        <fullName evidence="12">Virulence factor MviN</fullName>
    </recommendedName>
</protein>
<evidence type="ECO:0000256" key="4">
    <source>
        <dbReference type="ARBA" id="ARBA00022960"/>
    </source>
</evidence>
<feature type="transmembrane region" description="Helical" evidence="9">
    <location>
        <begin position="65"/>
        <end position="83"/>
    </location>
</feature>
<evidence type="ECO:0000256" key="2">
    <source>
        <dbReference type="ARBA" id="ARBA00022475"/>
    </source>
</evidence>
<keyword evidence="11" id="KW-1185">Reference proteome</keyword>
<evidence type="ECO:0000256" key="8">
    <source>
        <dbReference type="SAM" id="MobiDB-lite"/>
    </source>
</evidence>
<reference evidence="10 11" key="1">
    <citation type="submission" date="2020-03" db="EMBL/GenBank/DDBJ databases">
        <title>WGS of the type strain of Planosporangium spp.</title>
        <authorList>
            <person name="Thawai C."/>
        </authorList>
    </citation>
    <scope>NUCLEOTIDE SEQUENCE [LARGE SCALE GENOMIC DNA]</scope>
    <source>
        <strain evidence="10 11">TBRC 5610</strain>
    </source>
</reference>
<evidence type="ECO:0000256" key="9">
    <source>
        <dbReference type="SAM" id="Phobius"/>
    </source>
</evidence>
<feature type="transmembrane region" description="Helical" evidence="9">
    <location>
        <begin position="378"/>
        <end position="405"/>
    </location>
</feature>
<comment type="caution">
    <text evidence="10">The sequence shown here is derived from an EMBL/GenBank/DDBJ whole genome shotgun (WGS) entry which is preliminary data.</text>
</comment>
<keyword evidence="7 9" id="KW-0472">Membrane</keyword>
<evidence type="ECO:0000256" key="3">
    <source>
        <dbReference type="ARBA" id="ARBA00022692"/>
    </source>
</evidence>
<evidence type="ECO:0000313" key="11">
    <source>
        <dbReference type="Proteomes" id="UP000722989"/>
    </source>
</evidence>
<feature type="transmembrane region" description="Helical" evidence="9">
    <location>
        <begin position="482"/>
        <end position="503"/>
    </location>
</feature>
<comment type="subcellular location">
    <subcellularLocation>
        <location evidence="1">Cell membrane</location>
        <topology evidence="1">Multi-pass membrane protein</topology>
    </subcellularLocation>
</comment>
<feature type="transmembrane region" description="Helical" evidence="9">
    <location>
        <begin position="342"/>
        <end position="366"/>
    </location>
</feature>
<feature type="transmembrane region" description="Helical" evidence="9">
    <location>
        <begin position="509"/>
        <end position="530"/>
    </location>
</feature>
<dbReference type="RefSeq" id="WP_167926180.1">
    <property type="nucleotide sequence ID" value="NZ_JAATVY010000010.1"/>
</dbReference>
<keyword evidence="4" id="KW-0133">Cell shape</keyword>
<dbReference type="Pfam" id="PF03023">
    <property type="entry name" value="MurJ"/>
    <property type="match status" value="1"/>
</dbReference>